<dbReference type="SUPFAM" id="SSF53187">
    <property type="entry name" value="Zn-dependent exopeptidases"/>
    <property type="match status" value="1"/>
</dbReference>
<keyword evidence="2" id="KW-1185">Reference proteome</keyword>
<dbReference type="STRING" id="329726.AM1_3744"/>
<accession>B0C5L3</accession>
<dbReference type="HOGENOM" id="CLU_055736_0_0_3"/>
<protein>
    <recommendedName>
        <fullName evidence="3">DUF2817 domain-containing protein</fullName>
    </recommendedName>
</protein>
<evidence type="ECO:0000313" key="2">
    <source>
        <dbReference type="Proteomes" id="UP000000268"/>
    </source>
</evidence>
<name>B0C5L3_ACAM1</name>
<dbReference type="Pfam" id="PF10994">
    <property type="entry name" value="DUF2817"/>
    <property type="match status" value="1"/>
</dbReference>
<evidence type="ECO:0008006" key="3">
    <source>
        <dbReference type="Google" id="ProtNLM"/>
    </source>
</evidence>
<dbReference type="KEGG" id="amr:AM1_3744"/>
<dbReference type="CDD" id="cd06233">
    <property type="entry name" value="M14-like"/>
    <property type="match status" value="1"/>
</dbReference>
<evidence type="ECO:0000313" key="1">
    <source>
        <dbReference type="EMBL" id="ABW28734.1"/>
    </source>
</evidence>
<dbReference type="EMBL" id="CP000828">
    <property type="protein sequence ID" value="ABW28734.1"/>
    <property type="molecule type" value="Genomic_DNA"/>
</dbReference>
<dbReference type="eggNOG" id="COG3608">
    <property type="taxonomic scope" value="Bacteria"/>
</dbReference>
<proteinExistence type="predicted"/>
<organism evidence="1 2">
    <name type="scientific">Acaryochloris marina (strain MBIC 11017)</name>
    <dbReference type="NCBI Taxonomy" id="329726"/>
    <lineage>
        <taxon>Bacteria</taxon>
        <taxon>Bacillati</taxon>
        <taxon>Cyanobacteriota</taxon>
        <taxon>Cyanophyceae</taxon>
        <taxon>Acaryochloridales</taxon>
        <taxon>Acaryochloridaceae</taxon>
        <taxon>Acaryochloris</taxon>
    </lineage>
</organism>
<dbReference type="InterPro" id="IPR021259">
    <property type="entry name" value="DUF2817"/>
</dbReference>
<gene>
    <name evidence="1" type="ordered locus">AM1_3744</name>
</gene>
<dbReference type="Gene3D" id="3.40.630.10">
    <property type="entry name" value="Zn peptidases"/>
    <property type="match status" value="1"/>
</dbReference>
<dbReference type="AlphaFoldDB" id="B0C5L3"/>
<dbReference type="OrthoDB" id="4014363at2"/>
<dbReference type="Proteomes" id="UP000000268">
    <property type="component" value="Chromosome"/>
</dbReference>
<reference evidence="1 2" key="1">
    <citation type="journal article" date="2008" name="Proc. Natl. Acad. Sci. U.S.A.">
        <title>Niche adaptation and genome expansion in the chlorophyll d-producing cyanobacterium Acaryochloris marina.</title>
        <authorList>
            <person name="Swingley W.D."/>
            <person name="Chen M."/>
            <person name="Cheung P.C."/>
            <person name="Conrad A.L."/>
            <person name="Dejesa L.C."/>
            <person name="Hao J."/>
            <person name="Honchak B.M."/>
            <person name="Karbach L.E."/>
            <person name="Kurdoglu A."/>
            <person name="Lahiri S."/>
            <person name="Mastrian S.D."/>
            <person name="Miyashita H."/>
            <person name="Page L."/>
            <person name="Ramakrishna P."/>
            <person name="Satoh S."/>
            <person name="Sattley W.M."/>
            <person name="Shimada Y."/>
            <person name="Taylor H.L."/>
            <person name="Tomo T."/>
            <person name="Tsuchiya T."/>
            <person name="Wang Z.T."/>
            <person name="Raymond J."/>
            <person name="Mimuro M."/>
            <person name="Blankenship R.E."/>
            <person name="Touchman J.W."/>
        </authorList>
    </citation>
    <scope>NUCLEOTIDE SEQUENCE [LARGE SCALE GENOMIC DNA]</scope>
    <source>
        <strain evidence="2">MBIC 11017</strain>
    </source>
</reference>
<dbReference type="RefSeq" id="WP_012164113.1">
    <property type="nucleotide sequence ID" value="NC_009925.1"/>
</dbReference>
<sequence length="361" mass="40306">MFPSEYWQGRDRFRHAAQSLNCVLETYPIQALGPQDRALSIDVARYGSKSPHTTLLVSSGLHGVEGYCGSAIQWALLTDVLPQLTLPKGVAVLLIHALNPYGFAWNRRCNEDNIDLNRNFLLPEQSFTGSPEAYTQLDAFLNPRQPPTPQELYTLKLLGYALRYGVSSLKQALPVGQYEFPQGLFFGGQAPAQTQQILASQLPTWLGPTQRIVHLDLHTGLGRWTAPTFLVKPQVHQTDLPWFQQTFTAEGLQILGQQGATYICQGDIGPWCQALMQDCDYRFATVEFGTYPLLPVLKAMRAENQAHWWDEPGSSTYAWAKSLLLEANAPTSDEWRQAVVAKGIDLIHQAFAGLNELCPTY</sequence>